<keyword evidence="1" id="KW-0862">Zinc</keyword>
<dbReference type="PROSITE" id="PS50089">
    <property type="entry name" value="ZF_RING_2"/>
    <property type="match status" value="1"/>
</dbReference>
<feature type="region of interest" description="Disordered" evidence="2">
    <location>
        <begin position="58"/>
        <end position="91"/>
    </location>
</feature>
<dbReference type="InterPro" id="IPR001841">
    <property type="entry name" value="Znf_RING"/>
</dbReference>
<evidence type="ECO:0000256" key="1">
    <source>
        <dbReference type="PROSITE-ProRule" id="PRU00175"/>
    </source>
</evidence>
<keyword evidence="1" id="KW-0479">Metal-binding</keyword>
<feature type="domain" description="RING-type" evidence="3">
    <location>
        <begin position="268"/>
        <end position="312"/>
    </location>
</feature>
<protein>
    <recommendedName>
        <fullName evidence="3">RING-type domain-containing protein</fullName>
    </recommendedName>
</protein>
<reference evidence="4" key="2">
    <citation type="submission" date="2023-06" db="EMBL/GenBank/DDBJ databases">
        <authorList>
            <person name="Kobayashi Y."/>
            <person name="Kayamori A."/>
            <person name="Aoki K."/>
            <person name="Shiwa Y."/>
            <person name="Fujita N."/>
            <person name="Sugita T."/>
            <person name="Iwasaki W."/>
            <person name="Tanaka N."/>
            <person name="Takashima M."/>
        </authorList>
    </citation>
    <scope>NUCLEOTIDE SEQUENCE</scope>
    <source>
        <strain evidence="4">HIS016</strain>
    </source>
</reference>
<evidence type="ECO:0000313" key="4">
    <source>
        <dbReference type="EMBL" id="GMK54344.1"/>
    </source>
</evidence>
<accession>A0AAD3TPK1</accession>
<evidence type="ECO:0000259" key="3">
    <source>
        <dbReference type="PROSITE" id="PS50089"/>
    </source>
</evidence>
<feature type="compositionally biased region" description="Polar residues" evidence="2">
    <location>
        <begin position="75"/>
        <end position="91"/>
    </location>
</feature>
<comment type="caution">
    <text evidence="4">The sequence shown here is derived from an EMBL/GenBank/DDBJ whole genome shotgun (WGS) entry which is preliminary data.</text>
</comment>
<gene>
    <name evidence="4" type="primary">TTR</name>
    <name evidence="4" type="ORF">CspeluHIS016_0109300</name>
</gene>
<sequence>MPMPFGQSQFRRTPATYVSDPATLLHAANAIANARRVATKNKSSVVVVGPFETQVYDFSSGSDSGSSSCRPSLHITASSGEGTASSPSTSVKWPGKTITASNLLAQNPVLPDWVEYSRPIEDFDGIDMGNASETDCESTLESHQFKFKDTGADNDMYNAGPDEEWNPLYLQTFHYQRPQSAAPAAYSRSLRREEIIPVQVPSFEPKLPFAYPSAQMNLSPVPVPMFDSVTRSSSASHDAVETNDPDASNHSDGLLKVQKASILYTGSCTACESTAGRMVHILPCGDLACQSCFSSSVAAVSVSRGQSKCPACLEVVTSFQPYNGSRPIPVKPVQRRISQGELSKPGQTVVMRIDNVAWDVEPHIVEDFLPPNTLPSNHPHPIHICIDRLDGRTKDYMYVEVQSILAAKRVLQKCQNTYMSGGRVTRGRKRAVTISIVTHDELLNELRPAGKDELISLLDLCVATLSAPTPTMRIDSKGRGRLHAVVSTNGKVHYIKYRHAPFHALTSILCKLRGKDSPAYWDLFHVASGALIALSSSLKVQGITVTYASDIRLKNRLLVMFDRCFGEAARPIQL</sequence>
<dbReference type="AlphaFoldDB" id="A0AAD3TPK1"/>
<dbReference type="InterPro" id="IPR012677">
    <property type="entry name" value="Nucleotide-bd_a/b_plait_sf"/>
</dbReference>
<name>A0AAD3TPK1_9TREE</name>
<dbReference type="Gene3D" id="3.30.70.330">
    <property type="match status" value="1"/>
</dbReference>
<feature type="region of interest" description="Disordered" evidence="2">
    <location>
        <begin position="232"/>
        <end position="252"/>
    </location>
</feature>
<keyword evidence="5" id="KW-1185">Reference proteome</keyword>
<reference evidence="4" key="1">
    <citation type="journal article" date="2023" name="BMC Genomics">
        <title>Chromosome-level genome assemblies of Cutaneotrichosporon spp. (Trichosporonales, Basidiomycota) reveal imbalanced evolution between nucleotide sequences and chromosome synteny.</title>
        <authorList>
            <person name="Kobayashi Y."/>
            <person name="Kayamori A."/>
            <person name="Aoki K."/>
            <person name="Shiwa Y."/>
            <person name="Matsutani M."/>
            <person name="Fujita N."/>
            <person name="Sugita T."/>
            <person name="Iwasaki W."/>
            <person name="Tanaka N."/>
            <person name="Takashima M."/>
        </authorList>
    </citation>
    <scope>NUCLEOTIDE SEQUENCE</scope>
    <source>
        <strain evidence="4">HIS016</strain>
    </source>
</reference>
<dbReference type="GO" id="GO:0008270">
    <property type="term" value="F:zinc ion binding"/>
    <property type="evidence" value="ECO:0007669"/>
    <property type="project" value="UniProtKB-KW"/>
</dbReference>
<organism evidence="4 5">
    <name type="scientific">Cutaneotrichosporon spelunceum</name>
    <dbReference type="NCBI Taxonomy" id="1672016"/>
    <lineage>
        <taxon>Eukaryota</taxon>
        <taxon>Fungi</taxon>
        <taxon>Dikarya</taxon>
        <taxon>Basidiomycota</taxon>
        <taxon>Agaricomycotina</taxon>
        <taxon>Tremellomycetes</taxon>
        <taxon>Trichosporonales</taxon>
        <taxon>Trichosporonaceae</taxon>
        <taxon>Cutaneotrichosporon</taxon>
    </lineage>
</organism>
<dbReference type="EMBL" id="BTCM01000001">
    <property type="protein sequence ID" value="GMK54344.1"/>
    <property type="molecule type" value="Genomic_DNA"/>
</dbReference>
<evidence type="ECO:0000313" key="5">
    <source>
        <dbReference type="Proteomes" id="UP001222932"/>
    </source>
</evidence>
<evidence type="ECO:0000256" key="2">
    <source>
        <dbReference type="SAM" id="MobiDB-lite"/>
    </source>
</evidence>
<dbReference type="Proteomes" id="UP001222932">
    <property type="component" value="Unassembled WGS sequence"/>
</dbReference>
<feature type="compositionally biased region" description="Low complexity" evidence="2">
    <location>
        <begin position="59"/>
        <end position="68"/>
    </location>
</feature>
<proteinExistence type="predicted"/>
<keyword evidence="1" id="KW-0863">Zinc-finger</keyword>